<organism evidence="5 6">
    <name type="scientific">Tegillarca granosa</name>
    <name type="common">Malaysian cockle</name>
    <name type="synonym">Anadara granosa</name>
    <dbReference type="NCBI Taxonomy" id="220873"/>
    <lineage>
        <taxon>Eukaryota</taxon>
        <taxon>Metazoa</taxon>
        <taxon>Spiralia</taxon>
        <taxon>Lophotrochozoa</taxon>
        <taxon>Mollusca</taxon>
        <taxon>Bivalvia</taxon>
        <taxon>Autobranchia</taxon>
        <taxon>Pteriomorphia</taxon>
        <taxon>Arcoida</taxon>
        <taxon>Arcoidea</taxon>
        <taxon>Arcidae</taxon>
        <taxon>Tegillarca</taxon>
    </lineage>
</organism>
<dbReference type="EMBL" id="JARBDR010000918">
    <property type="protein sequence ID" value="KAJ8301415.1"/>
    <property type="molecule type" value="Genomic_DNA"/>
</dbReference>
<gene>
    <name evidence="5" type="ORF">KUTeg_020402</name>
</gene>
<dbReference type="Pfam" id="PF11945">
    <property type="entry name" value="WASH_WAHD"/>
    <property type="match status" value="1"/>
</dbReference>
<dbReference type="Proteomes" id="UP001217089">
    <property type="component" value="Unassembled WGS sequence"/>
</dbReference>
<evidence type="ECO:0000313" key="5">
    <source>
        <dbReference type="EMBL" id="KAJ8301415.1"/>
    </source>
</evidence>
<dbReference type="InterPro" id="IPR028290">
    <property type="entry name" value="WASH1"/>
</dbReference>
<protein>
    <recommendedName>
        <fullName evidence="4">WASH1 WAHD domain-containing protein</fullName>
    </recommendedName>
</protein>
<keyword evidence="6" id="KW-1185">Reference proteome</keyword>
<dbReference type="InterPro" id="IPR021854">
    <property type="entry name" value="WASH1_WAHD"/>
</dbReference>
<evidence type="ECO:0000256" key="1">
    <source>
        <dbReference type="ARBA" id="ARBA00005602"/>
    </source>
</evidence>
<dbReference type="PANTHER" id="PTHR23331">
    <property type="entry name" value="CXYORF1"/>
    <property type="match status" value="1"/>
</dbReference>
<dbReference type="PANTHER" id="PTHR23331:SF1">
    <property type="entry name" value="WASH COMPLEX SUBUNIT 1"/>
    <property type="match status" value="1"/>
</dbReference>
<feature type="domain" description="WASH1 WAHD" evidence="4">
    <location>
        <begin position="7"/>
        <end position="280"/>
    </location>
</feature>
<comment type="similarity">
    <text evidence="1">Belongs to the WASH1 family.</text>
</comment>
<name>A0ABQ9E8C1_TEGGR</name>
<dbReference type="PRINTS" id="PR01217">
    <property type="entry name" value="PRICHEXTENSN"/>
</dbReference>
<comment type="caution">
    <text evidence="5">The sequence shown here is derived from an EMBL/GenBank/DDBJ whole genome shotgun (WGS) entry which is preliminary data.</text>
</comment>
<feature type="compositionally biased region" description="Pro residues" evidence="3">
    <location>
        <begin position="290"/>
        <end position="340"/>
    </location>
</feature>
<evidence type="ECO:0000313" key="6">
    <source>
        <dbReference type="Proteomes" id="UP001217089"/>
    </source>
</evidence>
<feature type="compositionally biased region" description="Basic and acidic residues" evidence="3">
    <location>
        <begin position="372"/>
        <end position="388"/>
    </location>
</feature>
<evidence type="ECO:0000256" key="3">
    <source>
        <dbReference type="SAM" id="MobiDB-lite"/>
    </source>
</evidence>
<keyword evidence="2" id="KW-0009">Actin-binding</keyword>
<feature type="compositionally biased region" description="Gly residues" evidence="3">
    <location>
        <begin position="393"/>
        <end position="409"/>
    </location>
</feature>
<feature type="region of interest" description="Disordered" evidence="3">
    <location>
        <begin position="275"/>
        <end position="479"/>
    </location>
</feature>
<proteinExistence type="inferred from homology"/>
<evidence type="ECO:0000256" key="2">
    <source>
        <dbReference type="ARBA" id="ARBA00023203"/>
    </source>
</evidence>
<reference evidence="5 6" key="1">
    <citation type="submission" date="2022-12" db="EMBL/GenBank/DDBJ databases">
        <title>Chromosome-level genome of Tegillarca granosa.</title>
        <authorList>
            <person name="Kim J."/>
        </authorList>
    </citation>
    <scope>NUCLEOTIDE SEQUENCE [LARGE SCALE GENOMIC DNA]</scope>
    <source>
        <strain evidence="5">Teg-2019</strain>
        <tissue evidence="5">Adductor muscle</tissue>
    </source>
</reference>
<sequence>MHIMSNQVFNVPGVPGELRREETIHQIADSLDYLDKVADEVFLKINTKVTDNRSRLQRINDRVSLAQAKVDKIKGSKKATKVFACAKYPAQDDLEEYKMLFPLNSVDGLTNPKRPNYRIASKHKALEDRGLRDKLQFYNVHVDTRKKKTEGLHREGLGGLPKTLPSVSSLLLFNTSENLYKKYVMLDPLGVVTKTRTAIDEETDLADAPSTITQREELQRQQNESFFYMPDIGEVPEITVPDFLPNLLGVADDLSYSADMGPSIAPSVAIIPDLPSVEPDAGTLPDMPGVAPPPPSAAPPPPPPSAAPPPPPPPPPPPDAAPPPPPPPPPSEAPPPPAPGEVPTEVAAPSDGRSSLLDAIRKAGGAGKAGLKKPEERKIKKKKQKEEEQASAAGGGSSGGGGSGGGGGDLMSDLFSRLAMRRKGISGDKGAGGGEKKTESAPSEGVGGSGSAMDKISSMIPPPPKPSGGGGEDNEDDWD</sequence>
<evidence type="ECO:0000259" key="4">
    <source>
        <dbReference type="Pfam" id="PF11945"/>
    </source>
</evidence>
<accession>A0ABQ9E8C1</accession>